<evidence type="ECO:0000256" key="3">
    <source>
        <dbReference type="SAM" id="SignalP"/>
    </source>
</evidence>
<dbReference type="PANTHER" id="PTHR37981:SF1">
    <property type="entry name" value="SGNH HYDROLASE-TYPE ESTERASE DOMAIN-CONTAINING PROTEIN"/>
    <property type="match status" value="1"/>
</dbReference>
<accession>R1HGH7</accession>
<feature type="signal peptide" evidence="3">
    <location>
        <begin position="1"/>
        <end position="26"/>
    </location>
</feature>
<dbReference type="Pfam" id="PF13472">
    <property type="entry name" value="Lipase_GDSL_2"/>
    <property type="match status" value="1"/>
</dbReference>
<sequence>MRTTRLLVAGFSAAILLTTTAAAASAAEYHHYVALGDSYTSGPYIPVQRIDPLGCGRSTANYPSVVAAALHPGRFTDVSCAGADTTNMTRPQKVPFDGTNAPQLDALRVDTDLVTLGIGGNDYGVFGTLTATCPGLRASDPTGSPCEQHFSASGTDTIMAAIDNIGPRVEAALATVHERSPGARVLLVGYPRIAPEQGYCPDVLPFADGDYAWLNSVEEALNRTLSDAADADGKAEYVDTFGPSRGHDACARGGSAWINGKNQDVFAAAAYHPVKAGMAGVAAVVLKALT</sequence>
<keyword evidence="2" id="KW-1015">Disulfide bond</keyword>
<feature type="active site" evidence="1">
    <location>
        <position position="272"/>
    </location>
</feature>
<evidence type="ECO:0000313" key="5">
    <source>
        <dbReference type="EMBL" id="EOD57489.1"/>
    </source>
</evidence>
<dbReference type="InterPro" id="IPR037460">
    <property type="entry name" value="SEST-like"/>
</dbReference>
<proteinExistence type="predicted"/>
<dbReference type="GO" id="GO:0004806">
    <property type="term" value="F:triacylglycerol lipase activity"/>
    <property type="evidence" value="ECO:0007669"/>
    <property type="project" value="TreeGrafter"/>
</dbReference>
<evidence type="ECO:0000256" key="1">
    <source>
        <dbReference type="PIRSR" id="PIRSR637460-1"/>
    </source>
</evidence>
<dbReference type="GO" id="GO:0019433">
    <property type="term" value="P:triglyceride catabolic process"/>
    <property type="evidence" value="ECO:0007669"/>
    <property type="project" value="TreeGrafter"/>
</dbReference>
<feature type="disulfide bond" evidence="2">
    <location>
        <begin position="200"/>
        <end position="250"/>
    </location>
</feature>
<dbReference type="InterPro" id="IPR013830">
    <property type="entry name" value="SGNH_hydro"/>
</dbReference>
<dbReference type="RefSeq" id="WP_004562800.1">
    <property type="nucleotide sequence ID" value="NZ_AOUO01000777.1"/>
</dbReference>
<keyword evidence="3" id="KW-0732">Signal</keyword>
<evidence type="ECO:0000256" key="2">
    <source>
        <dbReference type="PIRSR" id="PIRSR637460-2"/>
    </source>
</evidence>
<dbReference type="AlphaFoldDB" id="R1HGH7"/>
<dbReference type="Proteomes" id="UP000014139">
    <property type="component" value="Unassembled WGS sequence"/>
</dbReference>
<dbReference type="SUPFAM" id="SSF52266">
    <property type="entry name" value="SGNH hydrolase"/>
    <property type="match status" value="1"/>
</dbReference>
<organism evidence="5 6">
    <name type="scientific">Amycolatopsis vancoresmycina DSM 44592</name>
    <dbReference type="NCBI Taxonomy" id="1292037"/>
    <lineage>
        <taxon>Bacteria</taxon>
        <taxon>Bacillati</taxon>
        <taxon>Actinomycetota</taxon>
        <taxon>Actinomycetes</taxon>
        <taxon>Pseudonocardiales</taxon>
        <taxon>Pseudonocardiaceae</taxon>
        <taxon>Amycolatopsis</taxon>
    </lineage>
</organism>
<dbReference type="OrthoDB" id="5503950at2"/>
<feature type="active site" description="Nucleophile" evidence="1">
    <location>
        <position position="38"/>
    </location>
</feature>
<reference evidence="5 6" key="1">
    <citation type="submission" date="2013-02" db="EMBL/GenBank/DDBJ databases">
        <title>Draft genome sequence of Amycolatopsis vancoresmycina strain DSM 44592T.</title>
        <authorList>
            <person name="Kumar S."/>
            <person name="Kaur N."/>
            <person name="Kaur C."/>
            <person name="Raghava G.P.S."/>
            <person name="Mayilraj S."/>
        </authorList>
    </citation>
    <scope>NUCLEOTIDE SEQUENCE [LARGE SCALE GENOMIC DNA]</scope>
    <source>
        <strain evidence="5 6">DSM 44592</strain>
    </source>
</reference>
<dbReference type="Gene3D" id="3.40.50.1110">
    <property type="entry name" value="SGNH hydrolase"/>
    <property type="match status" value="1"/>
</dbReference>
<feature type="chain" id="PRO_5039668082" evidence="3">
    <location>
        <begin position="27"/>
        <end position="290"/>
    </location>
</feature>
<comment type="caution">
    <text evidence="5">The sequence shown here is derived from an EMBL/GenBank/DDBJ whole genome shotgun (WGS) entry which is preliminary data.</text>
</comment>
<name>R1HGH7_9PSEU</name>
<dbReference type="PANTHER" id="PTHR37981">
    <property type="entry name" value="LIPASE 2"/>
    <property type="match status" value="1"/>
</dbReference>
<dbReference type="PATRIC" id="fig|1292037.4.peg.8312"/>
<dbReference type="EMBL" id="AOUO01000777">
    <property type="protein sequence ID" value="EOD57489.1"/>
    <property type="molecule type" value="Genomic_DNA"/>
</dbReference>
<dbReference type="eggNOG" id="COG2755">
    <property type="taxonomic scope" value="Bacteria"/>
</dbReference>
<keyword evidence="6" id="KW-1185">Reference proteome</keyword>
<feature type="disulfide bond" evidence="2">
    <location>
        <begin position="55"/>
        <end position="80"/>
    </location>
</feature>
<dbReference type="CDD" id="cd01823">
    <property type="entry name" value="SEST_like"/>
    <property type="match status" value="1"/>
</dbReference>
<dbReference type="InterPro" id="IPR036514">
    <property type="entry name" value="SGNH_hydro_sf"/>
</dbReference>
<protein>
    <submittedName>
        <fullName evidence="5">GDSL family lipase</fullName>
    </submittedName>
</protein>
<evidence type="ECO:0000259" key="4">
    <source>
        <dbReference type="Pfam" id="PF13472"/>
    </source>
</evidence>
<evidence type="ECO:0000313" key="6">
    <source>
        <dbReference type="Proteomes" id="UP000014139"/>
    </source>
</evidence>
<feature type="domain" description="SGNH hydrolase-type esterase" evidence="4">
    <location>
        <begin position="34"/>
        <end position="278"/>
    </location>
</feature>
<feature type="disulfide bond" evidence="2">
    <location>
        <begin position="133"/>
        <end position="146"/>
    </location>
</feature>
<gene>
    <name evidence="5" type="ORF">H480_44340</name>
</gene>